<dbReference type="InterPro" id="IPR023214">
    <property type="entry name" value="HAD_sf"/>
</dbReference>
<dbReference type="AlphaFoldDB" id="A0AA85JQ91"/>
<dbReference type="Proteomes" id="UP000050795">
    <property type="component" value="Unassembled WGS sequence"/>
</dbReference>
<dbReference type="SUPFAM" id="SSF56784">
    <property type="entry name" value="HAD-like"/>
    <property type="match status" value="1"/>
</dbReference>
<dbReference type="Gene3D" id="1.10.150.340">
    <property type="entry name" value="Pyrimidine 5'-nucleotidase (UMPH-1), N-terminal domain"/>
    <property type="match status" value="1"/>
</dbReference>
<evidence type="ECO:0000256" key="1">
    <source>
        <dbReference type="ARBA" id="ARBA00000815"/>
    </source>
</evidence>
<keyword evidence="8" id="KW-0546">Nucleotide metabolism</keyword>
<dbReference type="InterPro" id="IPR036412">
    <property type="entry name" value="HAD-like_sf"/>
</dbReference>
<dbReference type="InterPro" id="IPR006434">
    <property type="entry name" value="Pyrimidine_nucleotidase_eu"/>
</dbReference>
<evidence type="ECO:0000256" key="5">
    <source>
        <dbReference type="ARBA" id="ARBA00022741"/>
    </source>
</evidence>
<dbReference type="GO" id="GO:0000166">
    <property type="term" value="F:nucleotide binding"/>
    <property type="evidence" value="ECO:0007669"/>
    <property type="project" value="UniProtKB-KW"/>
</dbReference>
<sequence>MYQMNHYQFSGTNKRFKFYASNLSSISNENIIIYDTHSLAQKIDQFYQDGCENLQVITDFDHTITGYRSNTGERVQSCHEALESHPFINDTIRNELRALRSKYLPIGMNYQKLHADEIQQLMSNWWTESHNLLISAGVTRKMIVETLNYSRISLREKFSKFVNKLHDFSIPLTIFSAGLGDVIDLVLQNAKLKTDSIEIVANFFHFNDKNEAVEFFEPTIHMCNKNMSTMIKMKRFNDNLSLKLSRPNIILLGDSLYDIHMTDGYELISSSSQPTVIRIGWLNQKSNAEVLQKYSSIYDIVLTEEETFTVPNLLIKWITTQIDE</sequence>
<dbReference type="GO" id="GO:0005737">
    <property type="term" value="C:cytoplasm"/>
    <property type="evidence" value="ECO:0007669"/>
    <property type="project" value="InterPro"/>
</dbReference>
<dbReference type="GO" id="GO:0009117">
    <property type="term" value="P:nucleotide metabolic process"/>
    <property type="evidence" value="ECO:0007669"/>
    <property type="project" value="UniProtKB-KW"/>
</dbReference>
<keyword evidence="6" id="KW-0378">Hydrolase</keyword>
<dbReference type="WBParaSite" id="TREG1_34250.2">
    <property type="protein sequence ID" value="TREG1_34250.2"/>
    <property type="gene ID" value="TREG1_34250"/>
</dbReference>
<reference evidence="10" key="2">
    <citation type="submission" date="2023-11" db="UniProtKB">
        <authorList>
            <consortium name="WormBaseParasite"/>
        </authorList>
    </citation>
    <scope>IDENTIFICATION</scope>
</reference>
<protein>
    <recommendedName>
        <fullName evidence="3">5'-nucleotidase</fullName>
        <ecNumber evidence="3">3.1.3.5</ecNumber>
    </recommendedName>
</protein>
<dbReference type="Pfam" id="PF05822">
    <property type="entry name" value="UMPH-1"/>
    <property type="match status" value="1"/>
</dbReference>
<dbReference type="GO" id="GO:0008253">
    <property type="term" value="F:5'-nucleotidase activity"/>
    <property type="evidence" value="ECO:0007669"/>
    <property type="project" value="UniProtKB-EC"/>
</dbReference>
<dbReference type="SFLD" id="SFLDG01128">
    <property type="entry name" value="C1.4:_5'-Nucleotidase_Like"/>
    <property type="match status" value="1"/>
</dbReference>
<dbReference type="SFLD" id="SFLDS00003">
    <property type="entry name" value="Haloacid_Dehalogenase"/>
    <property type="match status" value="1"/>
</dbReference>
<comment type="similarity">
    <text evidence="2">Belongs to the pyrimidine 5'-nucleotidase family.</text>
</comment>
<dbReference type="PANTHER" id="PTHR13045">
    <property type="entry name" value="5'-NUCLEOTIDASE"/>
    <property type="match status" value="1"/>
</dbReference>
<keyword evidence="7" id="KW-0460">Magnesium</keyword>
<dbReference type="PANTHER" id="PTHR13045:SF0">
    <property type="entry name" value="7-METHYLGUANOSINE PHOSPHATE-SPECIFIC 5'-NUCLEOTIDASE"/>
    <property type="match status" value="1"/>
</dbReference>
<evidence type="ECO:0000256" key="8">
    <source>
        <dbReference type="ARBA" id="ARBA00023080"/>
    </source>
</evidence>
<dbReference type="EC" id="3.1.3.5" evidence="3"/>
<evidence type="ECO:0000313" key="9">
    <source>
        <dbReference type="Proteomes" id="UP000050795"/>
    </source>
</evidence>
<dbReference type="Gene3D" id="3.40.50.1000">
    <property type="entry name" value="HAD superfamily/HAD-like"/>
    <property type="match status" value="1"/>
</dbReference>
<keyword evidence="4" id="KW-0479">Metal-binding</keyword>
<evidence type="ECO:0000256" key="6">
    <source>
        <dbReference type="ARBA" id="ARBA00022801"/>
    </source>
</evidence>
<proteinExistence type="inferred from homology"/>
<accession>A0AA85JQ91</accession>
<organism evidence="9 10">
    <name type="scientific">Trichobilharzia regenti</name>
    <name type="common">Nasal bird schistosome</name>
    <dbReference type="NCBI Taxonomy" id="157069"/>
    <lineage>
        <taxon>Eukaryota</taxon>
        <taxon>Metazoa</taxon>
        <taxon>Spiralia</taxon>
        <taxon>Lophotrochozoa</taxon>
        <taxon>Platyhelminthes</taxon>
        <taxon>Trematoda</taxon>
        <taxon>Digenea</taxon>
        <taxon>Strigeidida</taxon>
        <taxon>Schistosomatoidea</taxon>
        <taxon>Schistosomatidae</taxon>
        <taxon>Trichobilharzia</taxon>
    </lineage>
</organism>
<comment type="catalytic activity">
    <reaction evidence="1">
        <text>a ribonucleoside 5'-phosphate + H2O = a ribonucleoside + phosphate</text>
        <dbReference type="Rhea" id="RHEA:12484"/>
        <dbReference type="ChEBI" id="CHEBI:15377"/>
        <dbReference type="ChEBI" id="CHEBI:18254"/>
        <dbReference type="ChEBI" id="CHEBI:43474"/>
        <dbReference type="ChEBI" id="CHEBI:58043"/>
        <dbReference type="EC" id="3.1.3.5"/>
    </reaction>
</comment>
<evidence type="ECO:0000256" key="3">
    <source>
        <dbReference type="ARBA" id="ARBA00012643"/>
    </source>
</evidence>
<evidence type="ECO:0000313" key="10">
    <source>
        <dbReference type="WBParaSite" id="TREG1_34250.2"/>
    </source>
</evidence>
<reference evidence="9" key="1">
    <citation type="submission" date="2022-06" db="EMBL/GenBank/DDBJ databases">
        <authorList>
            <person name="Berger JAMES D."/>
            <person name="Berger JAMES D."/>
        </authorList>
    </citation>
    <scope>NUCLEOTIDE SEQUENCE [LARGE SCALE GENOMIC DNA]</scope>
</reference>
<dbReference type="GO" id="GO:0000287">
    <property type="term" value="F:magnesium ion binding"/>
    <property type="evidence" value="ECO:0007669"/>
    <property type="project" value="InterPro"/>
</dbReference>
<evidence type="ECO:0000256" key="7">
    <source>
        <dbReference type="ARBA" id="ARBA00022842"/>
    </source>
</evidence>
<keyword evidence="5" id="KW-0547">Nucleotide-binding</keyword>
<keyword evidence="9" id="KW-1185">Reference proteome</keyword>
<evidence type="ECO:0000256" key="2">
    <source>
        <dbReference type="ARBA" id="ARBA00008389"/>
    </source>
</evidence>
<name>A0AA85JQ91_TRIRE</name>
<evidence type="ECO:0000256" key="4">
    <source>
        <dbReference type="ARBA" id="ARBA00022723"/>
    </source>
</evidence>